<keyword evidence="4" id="KW-0597">Phosphoprotein</keyword>
<dbReference type="Pfam" id="PF05053">
    <property type="entry name" value="Menin"/>
    <property type="match status" value="2"/>
</dbReference>
<evidence type="ECO:0000256" key="1">
    <source>
        <dbReference type="ARBA" id="ARBA00004123"/>
    </source>
</evidence>
<evidence type="ECO:0000256" key="8">
    <source>
        <dbReference type="ARBA" id="ARBA00023163"/>
    </source>
</evidence>
<dbReference type="GO" id="GO:0006325">
    <property type="term" value="P:chromatin organization"/>
    <property type="evidence" value="ECO:0007669"/>
    <property type="project" value="UniProtKB-KW"/>
</dbReference>
<evidence type="ECO:0000256" key="5">
    <source>
        <dbReference type="ARBA" id="ARBA00022853"/>
    </source>
</evidence>
<evidence type="ECO:0000256" key="9">
    <source>
        <dbReference type="ARBA" id="ARBA00023242"/>
    </source>
</evidence>
<evidence type="ECO:0000313" key="12">
    <source>
        <dbReference type="Proteomes" id="UP000887567"/>
    </source>
</evidence>
<reference evidence="11" key="1">
    <citation type="submission" date="2022-11" db="UniProtKB">
        <authorList>
            <consortium name="EnsemblMetazoa"/>
        </authorList>
    </citation>
    <scope>IDENTIFICATION</scope>
</reference>
<evidence type="ECO:0000256" key="6">
    <source>
        <dbReference type="ARBA" id="ARBA00023015"/>
    </source>
</evidence>
<evidence type="ECO:0000256" key="10">
    <source>
        <dbReference type="SAM" id="MobiDB-lite"/>
    </source>
</evidence>
<dbReference type="Proteomes" id="UP000887567">
    <property type="component" value="Unplaced"/>
</dbReference>
<keyword evidence="9" id="KW-0539">Nucleus</keyword>
<sequence>MDARKNFFPLKDNESVMNFFKEELKKDQPNLAQLSLILGFFEEANTCKAGISDPATSSCPNLDEETYDALYCKFMALLQRDFSFNAENKPATREFVKSVADLVWGCLAKSYFKDRPHIQNLYSFLTGNRLDCFGVALTVVAMCQALGYNDVHLCLSEDHAWVCFGFNGSETAEVTWHGKGNEDKRGRPVEFEGETAKSWLYLSGFAVRCTRHMEVASIVSSINVGISHNKDSVELANLQKELLWILYDTGHLKRYPMALGNLADQEEISPTPGRPPCKQIFEEAIAVAKEVYNNQHIYPYTYLGGYYNRKKQYIDAIKYWVEAAHVAGKYNYSKEDEEMYKEFYEIANDFIPNILKVGATESDAVPFTKDPEFFSYMLQFYDGICLWEEDSLTPVLHADWAKKLVQSLNKFTSECRSTFSPDKEGEKSNDAVPSDEKEKPNKPEVSLVLNSAKMKDLRKLITTGGKLNTSAIKLQLTAQSQVSVPKSRRRSSLKADVYLYDYDDQIKEEGGGAEDDDLFYVRKRRKKDDDRNWSAALS</sequence>
<keyword evidence="8" id="KW-0804">Transcription</keyword>
<feature type="region of interest" description="Disordered" evidence="10">
    <location>
        <begin position="416"/>
        <end position="443"/>
    </location>
</feature>
<dbReference type="CDD" id="cd14456">
    <property type="entry name" value="Menin"/>
    <property type="match status" value="1"/>
</dbReference>
<organism evidence="11 12">
    <name type="scientific">Exaiptasia diaphana</name>
    <name type="common">Tropical sea anemone</name>
    <name type="synonym">Aiptasia pulchella</name>
    <dbReference type="NCBI Taxonomy" id="2652724"/>
    <lineage>
        <taxon>Eukaryota</taxon>
        <taxon>Metazoa</taxon>
        <taxon>Cnidaria</taxon>
        <taxon>Anthozoa</taxon>
        <taxon>Hexacorallia</taxon>
        <taxon>Actiniaria</taxon>
        <taxon>Aiptasiidae</taxon>
        <taxon>Exaiptasia</taxon>
    </lineage>
</organism>
<keyword evidence="5" id="KW-0156">Chromatin regulator</keyword>
<dbReference type="GO" id="GO:0045786">
    <property type="term" value="P:negative regulation of cell cycle"/>
    <property type="evidence" value="ECO:0007669"/>
    <property type="project" value="TreeGrafter"/>
</dbReference>
<evidence type="ECO:0000256" key="4">
    <source>
        <dbReference type="ARBA" id="ARBA00022553"/>
    </source>
</evidence>
<comment type="subcellular location">
    <subcellularLocation>
        <location evidence="1">Nucleus</location>
    </subcellularLocation>
</comment>
<evidence type="ECO:0000256" key="7">
    <source>
        <dbReference type="ARBA" id="ARBA00023125"/>
    </source>
</evidence>
<keyword evidence="7" id="KW-0238">DNA-binding</keyword>
<evidence type="ECO:0000256" key="2">
    <source>
        <dbReference type="ARBA" id="ARBA00021162"/>
    </source>
</evidence>
<dbReference type="GO" id="GO:0008285">
    <property type="term" value="P:negative regulation of cell population proliferation"/>
    <property type="evidence" value="ECO:0007669"/>
    <property type="project" value="TreeGrafter"/>
</dbReference>
<protein>
    <recommendedName>
        <fullName evidence="2">Menin</fullName>
    </recommendedName>
</protein>
<dbReference type="InterPro" id="IPR007747">
    <property type="entry name" value="Menin"/>
</dbReference>
<dbReference type="GO" id="GO:0035097">
    <property type="term" value="C:histone methyltransferase complex"/>
    <property type="evidence" value="ECO:0007669"/>
    <property type="project" value="TreeGrafter"/>
</dbReference>
<accession>A0A913XBH8</accession>
<dbReference type="KEGG" id="epa:110240438"/>
<dbReference type="GO" id="GO:0000976">
    <property type="term" value="F:transcription cis-regulatory region binding"/>
    <property type="evidence" value="ECO:0007669"/>
    <property type="project" value="TreeGrafter"/>
</dbReference>
<dbReference type="PANTHER" id="PTHR12693">
    <property type="entry name" value="MENIN"/>
    <property type="match status" value="1"/>
</dbReference>
<keyword evidence="12" id="KW-1185">Reference proteome</keyword>
<dbReference type="OrthoDB" id="5962932at2759"/>
<dbReference type="GO" id="GO:0000403">
    <property type="term" value="F:Y-form DNA binding"/>
    <property type="evidence" value="ECO:0007669"/>
    <property type="project" value="TreeGrafter"/>
</dbReference>
<dbReference type="RefSeq" id="XP_020901909.1">
    <property type="nucleotide sequence ID" value="XM_021046250.2"/>
</dbReference>
<evidence type="ECO:0000256" key="3">
    <source>
        <dbReference type="ARBA" id="ARBA00022491"/>
    </source>
</evidence>
<keyword evidence="6" id="KW-0805">Transcription regulation</keyword>
<dbReference type="GO" id="GO:0000785">
    <property type="term" value="C:chromatin"/>
    <property type="evidence" value="ECO:0007669"/>
    <property type="project" value="TreeGrafter"/>
</dbReference>
<dbReference type="GO" id="GO:0006357">
    <property type="term" value="P:regulation of transcription by RNA polymerase II"/>
    <property type="evidence" value="ECO:0007669"/>
    <property type="project" value="TreeGrafter"/>
</dbReference>
<proteinExistence type="predicted"/>
<dbReference type="PANTHER" id="PTHR12693:SF3">
    <property type="entry name" value="MENIN"/>
    <property type="match status" value="1"/>
</dbReference>
<name>A0A913XBH8_EXADI</name>
<dbReference type="OMA" id="NSLTCNR"/>
<evidence type="ECO:0000313" key="11">
    <source>
        <dbReference type="EnsemblMetazoa" id="XP_020901909.1"/>
    </source>
</evidence>
<dbReference type="GeneID" id="110240438"/>
<dbReference type="EnsemblMetazoa" id="XM_021046250.2">
    <property type="protein sequence ID" value="XP_020901909.1"/>
    <property type="gene ID" value="LOC110240438"/>
</dbReference>
<dbReference type="GO" id="GO:0003682">
    <property type="term" value="F:chromatin binding"/>
    <property type="evidence" value="ECO:0007669"/>
    <property type="project" value="TreeGrafter"/>
</dbReference>
<feature type="compositionally biased region" description="Basic and acidic residues" evidence="10">
    <location>
        <begin position="421"/>
        <end position="442"/>
    </location>
</feature>
<keyword evidence="3" id="KW-0678">Repressor</keyword>
<dbReference type="AlphaFoldDB" id="A0A913XBH8"/>